<dbReference type="PANTHER" id="PTHR47483:SF1">
    <property type="entry name" value="BETA-ARABINOFURANOSYLTRANSFERASE RAY1"/>
    <property type="match status" value="1"/>
</dbReference>
<name>A0A251NG93_PRUPE</name>
<dbReference type="GO" id="GO:0016757">
    <property type="term" value="F:glycosyltransferase activity"/>
    <property type="evidence" value="ECO:0007669"/>
    <property type="project" value="InterPro"/>
</dbReference>
<dbReference type="AlphaFoldDB" id="A0A251NG93"/>
<dbReference type="InterPro" id="IPR044575">
    <property type="entry name" value="RAY1-like"/>
</dbReference>
<dbReference type="Proteomes" id="UP000006882">
    <property type="component" value="Chromosome G7"/>
</dbReference>
<accession>A0A251NG93</accession>
<dbReference type="Gramene" id="ONH98342">
    <property type="protein sequence ID" value="ONH98342"/>
    <property type="gene ID" value="PRUPE_7G244600"/>
</dbReference>
<protein>
    <submittedName>
        <fullName evidence="1">Uncharacterized protein</fullName>
    </submittedName>
</protein>
<dbReference type="EMBL" id="CM007657">
    <property type="protein sequence ID" value="ONH98342.1"/>
    <property type="molecule type" value="Genomic_DNA"/>
</dbReference>
<gene>
    <name evidence="1" type="ORF">PRUPE_7G244600</name>
</gene>
<proteinExistence type="predicted"/>
<sequence>MRPKLSQRGAGVSEPPRIIIFSAPRPFTGSVGARQSLVVRSWLALSPQIAVVLFSKDPYIVSFTGAFDSRVLVEPNIGFT</sequence>
<evidence type="ECO:0000313" key="2">
    <source>
        <dbReference type="Proteomes" id="UP000006882"/>
    </source>
</evidence>
<reference evidence="1 2" key="1">
    <citation type="journal article" date="2013" name="Nat. Genet.">
        <title>The high-quality draft genome of peach (Prunus persica) identifies unique patterns of genetic diversity, domestication and genome evolution.</title>
        <authorList>
            <consortium name="International Peach Genome Initiative"/>
            <person name="Verde I."/>
            <person name="Abbott A.G."/>
            <person name="Scalabrin S."/>
            <person name="Jung S."/>
            <person name="Shu S."/>
            <person name="Marroni F."/>
            <person name="Zhebentyayeva T."/>
            <person name="Dettori M.T."/>
            <person name="Grimwood J."/>
            <person name="Cattonaro F."/>
            <person name="Zuccolo A."/>
            <person name="Rossini L."/>
            <person name="Jenkins J."/>
            <person name="Vendramin E."/>
            <person name="Meisel L.A."/>
            <person name="Decroocq V."/>
            <person name="Sosinski B."/>
            <person name="Prochnik S."/>
            <person name="Mitros T."/>
            <person name="Policriti A."/>
            <person name="Cipriani G."/>
            <person name="Dondini L."/>
            <person name="Ficklin S."/>
            <person name="Goodstein D.M."/>
            <person name="Xuan P."/>
            <person name="Del Fabbro C."/>
            <person name="Aramini V."/>
            <person name="Copetti D."/>
            <person name="Gonzalez S."/>
            <person name="Horner D.S."/>
            <person name="Falchi R."/>
            <person name="Lucas S."/>
            <person name="Mica E."/>
            <person name="Maldonado J."/>
            <person name="Lazzari B."/>
            <person name="Bielenberg D."/>
            <person name="Pirona R."/>
            <person name="Miculan M."/>
            <person name="Barakat A."/>
            <person name="Testolin R."/>
            <person name="Stella A."/>
            <person name="Tartarini S."/>
            <person name="Tonutti P."/>
            <person name="Arus P."/>
            <person name="Orellana A."/>
            <person name="Wells C."/>
            <person name="Main D."/>
            <person name="Vizzotto G."/>
            <person name="Silva H."/>
            <person name="Salamini F."/>
            <person name="Schmutz J."/>
            <person name="Morgante M."/>
            <person name="Rokhsar D.S."/>
        </authorList>
    </citation>
    <scope>NUCLEOTIDE SEQUENCE [LARGE SCALE GENOMIC DNA]</scope>
    <source>
        <strain evidence="2">cv. Nemared</strain>
    </source>
</reference>
<evidence type="ECO:0000313" key="1">
    <source>
        <dbReference type="EMBL" id="ONH98342.1"/>
    </source>
</evidence>
<dbReference type="PANTHER" id="PTHR47483">
    <property type="entry name" value="BETA-ARABINOFURANOSYLTRANSFERASE RAY1"/>
    <property type="match status" value="1"/>
</dbReference>
<organism evidence="1 2">
    <name type="scientific">Prunus persica</name>
    <name type="common">Peach</name>
    <name type="synonym">Amygdalus persica</name>
    <dbReference type="NCBI Taxonomy" id="3760"/>
    <lineage>
        <taxon>Eukaryota</taxon>
        <taxon>Viridiplantae</taxon>
        <taxon>Streptophyta</taxon>
        <taxon>Embryophyta</taxon>
        <taxon>Tracheophyta</taxon>
        <taxon>Spermatophyta</taxon>
        <taxon>Magnoliopsida</taxon>
        <taxon>eudicotyledons</taxon>
        <taxon>Gunneridae</taxon>
        <taxon>Pentapetalae</taxon>
        <taxon>rosids</taxon>
        <taxon>fabids</taxon>
        <taxon>Rosales</taxon>
        <taxon>Rosaceae</taxon>
        <taxon>Amygdaloideae</taxon>
        <taxon>Amygdaleae</taxon>
        <taxon>Prunus</taxon>
    </lineage>
</organism>
<keyword evidence="2" id="KW-1185">Reference proteome</keyword>
<dbReference type="STRING" id="3760.A0A251NG93"/>